<evidence type="ECO:0000256" key="4">
    <source>
        <dbReference type="ARBA" id="ARBA00022884"/>
    </source>
</evidence>
<dbReference type="GO" id="GO:1902208">
    <property type="term" value="P:regulation of bacterial-type flagellum assembly"/>
    <property type="evidence" value="ECO:0007669"/>
    <property type="project" value="UniProtKB-UniRule"/>
</dbReference>
<keyword evidence="7" id="KW-1185">Reference proteome</keyword>
<dbReference type="SUPFAM" id="SSF117130">
    <property type="entry name" value="CsrA-like"/>
    <property type="match status" value="1"/>
</dbReference>
<evidence type="ECO:0000256" key="3">
    <source>
        <dbReference type="ARBA" id="ARBA00022845"/>
    </source>
</evidence>
<dbReference type="InterPro" id="IPR003751">
    <property type="entry name" value="CsrA"/>
</dbReference>
<dbReference type="AlphaFoldDB" id="A0A6I2UF89"/>
<keyword evidence="1 5" id="KW-0963">Cytoplasm</keyword>
<dbReference type="PANTHER" id="PTHR34984">
    <property type="entry name" value="CARBON STORAGE REGULATOR"/>
    <property type="match status" value="1"/>
</dbReference>
<dbReference type="GO" id="GO:0005829">
    <property type="term" value="C:cytosol"/>
    <property type="evidence" value="ECO:0007669"/>
    <property type="project" value="TreeGrafter"/>
</dbReference>
<accession>A0A6I2UF89</accession>
<keyword evidence="5" id="KW-1005">Bacterial flagellum biogenesis</keyword>
<gene>
    <name evidence="5 6" type="primary">csrA</name>
    <name evidence="6" type="ORF">FYJ84_02360</name>
</gene>
<comment type="subunit">
    <text evidence="5">Homodimer; the beta-strands of each monomer intercalate to form a hydrophobic core, while the alpha-helices form wings that extend away from the core.</text>
</comment>
<name>A0A6I2UF89_9FIRM</name>
<dbReference type="GO" id="GO:0048027">
    <property type="term" value="F:mRNA 5'-UTR binding"/>
    <property type="evidence" value="ECO:0007669"/>
    <property type="project" value="UniProtKB-UniRule"/>
</dbReference>
<comment type="similarity">
    <text evidence="5">Belongs to the CsrA/RsmA family.</text>
</comment>
<dbReference type="HAMAP" id="MF_00167">
    <property type="entry name" value="CsrA"/>
    <property type="match status" value="1"/>
</dbReference>
<keyword evidence="3 5" id="KW-0810">Translation regulation</keyword>
<dbReference type="Gene3D" id="2.60.40.4380">
    <property type="entry name" value="Translational regulator CsrA"/>
    <property type="match status" value="1"/>
</dbReference>
<comment type="subcellular location">
    <subcellularLocation>
        <location evidence="5">Cytoplasm</location>
    </subcellularLocation>
</comment>
<dbReference type="GO" id="GO:0045947">
    <property type="term" value="P:negative regulation of translational initiation"/>
    <property type="evidence" value="ECO:0007669"/>
    <property type="project" value="UniProtKB-UniRule"/>
</dbReference>
<dbReference type="PANTHER" id="PTHR34984:SF1">
    <property type="entry name" value="CARBON STORAGE REGULATOR"/>
    <property type="match status" value="1"/>
</dbReference>
<dbReference type="Proteomes" id="UP000433181">
    <property type="component" value="Unassembled WGS sequence"/>
</dbReference>
<evidence type="ECO:0000313" key="6">
    <source>
        <dbReference type="EMBL" id="MSU07831.1"/>
    </source>
</evidence>
<reference evidence="6 7" key="1">
    <citation type="submission" date="2019-08" db="EMBL/GenBank/DDBJ databases">
        <title>In-depth cultivation of the pig gut microbiome towards novel bacterial diversity and tailored functional studies.</title>
        <authorList>
            <person name="Wylensek D."/>
            <person name="Hitch T.C.A."/>
            <person name="Clavel T."/>
        </authorList>
    </citation>
    <scope>NUCLEOTIDE SEQUENCE [LARGE SCALE GENOMIC DNA]</scope>
    <source>
        <strain evidence="6 7">WCA-693-APC-5D-A</strain>
    </source>
</reference>
<evidence type="ECO:0000256" key="1">
    <source>
        <dbReference type="ARBA" id="ARBA00022490"/>
    </source>
</evidence>
<keyword evidence="2 5" id="KW-0678">Repressor</keyword>
<evidence type="ECO:0000313" key="7">
    <source>
        <dbReference type="Proteomes" id="UP000433181"/>
    </source>
</evidence>
<dbReference type="GeneID" id="96777750"/>
<dbReference type="FunFam" id="2.60.40.4380:FF:000002">
    <property type="entry name" value="Translational regulator CsrA"/>
    <property type="match status" value="1"/>
</dbReference>
<dbReference type="InterPro" id="IPR036107">
    <property type="entry name" value="CsrA_sf"/>
</dbReference>
<dbReference type="NCBIfam" id="NF002469">
    <property type="entry name" value="PRK01712.1"/>
    <property type="match status" value="1"/>
</dbReference>
<protein>
    <recommendedName>
        <fullName evidence="5">Translational regulator CsrA</fullName>
    </recommendedName>
</protein>
<keyword evidence="4 5" id="KW-0694">RNA-binding</keyword>
<comment type="function">
    <text evidence="5">A translational regulator that binds mRNA to regulate translation initiation and/or mRNA stability. Usually binds in the 5'-UTR at or near the Shine-Dalgarno sequence preventing ribosome-binding, thus repressing translation. Its main target seems to be the major flagellin gene, while its function is anatagonized by FliW.</text>
</comment>
<comment type="caution">
    <text evidence="6">The sequence shown here is derived from an EMBL/GenBank/DDBJ whole genome shotgun (WGS) entry which is preliminary data.</text>
</comment>
<organism evidence="6 7">
    <name type="scientific">Anaerovibrio slackiae</name>
    <dbReference type="NCBI Taxonomy" id="2652309"/>
    <lineage>
        <taxon>Bacteria</taxon>
        <taxon>Bacillati</taxon>
        <taxon>Bacillota</taxon>
        <taxon>Negativicutes</taxon>
        <taxon>Selenomonadales</taxon>
        <taxon>Selenomonadaceae</taxon>
        <taxon>Anaerovibrio</taxon>
    </lineage>
</organism>
<dbReference type="GO" id="GO:0006402">
    <property type="term" value="P:mRNA catabolic process"/>
    <property type="evidence" value="ECO:0007669"/>
    <property type="project" value="InterPro"/>
</dbReference>
<dbReference type="Pfam" id="PF02599">
    <property type="entry name" value="CsrA"/>
    <property type="match status" value="1"/>
</dbReference>
<evidence type="ECO:0000256" key="5">
    <source>
        <dbReference type="HAMAP-Rule" id="MF_00167"/>
    </source>
</evidence>
<proteinExistence type="inferred from homology"/>
<dbReference type="NCBIfam" id="TIGR00202">
    <property type="entry name" value="csrA"/>
    <property type="match status" value="1"/>
</dbReference>
<dbReference type="RefSeq" id="WP_154405747.1">
    <property type="nucleotide sequence ID" value="NZ_JAQXJM010000082.1"/>
</dbReference>
<dbReference type="EMBL" id="VUNR01000003">
    <property type="protein sequence ID" value="MSU07831.1"/>
    <property type="molecule type" value="Genomic_DNA"/>
</dbReference>
<dbReference type="GO" id="GO:0006109">
    <property type="term" value="P:regulation of carbohydrate metabolic process"/>
    <property type="evidence" value="ECO:0007669"/>
    <property type="project" value="InterPro"/>
</dbReference>
<sequence>MLVLTRRPHQQIMLGDDITINIVDVNGENVRIAIDAPRHVKIYRGEIYREIKDENRTAAAAPMDFDLTEALPVK</sequence>
<dbReference type="GO" id="GO:0044781">
    <property type="term" value="P:bacterial-type flagellum organization"/>
    <property type="evidence" value="ECO:0007669"/>
    <property type="project" value="UniProtKB-KW"/>
</dbReference>
<evidence type="ECO:0000256" key="2">
    <source>
        <dbReference type="ARBA" id="ARBA00022491"/>
    </source>
</evidence>